<evidence type="ECO:0000313" key="1">
    <source>
        <dbReference type="EMBL" id="BAM01927.1"/>
    </source>
</evidence>
<gene>
    <name evidence="1" type="ordered locus">CLDAP_38870</name>
</gene>
<sequence length="67" mass="7993">MRTNIVLEDELIERARQVTGIKTKREVIHEALRTLIRLHEQAEIRALRGQLKWEGDLHQQRLSRPEN</sequence>
<dbReference type="InterPro" id="IPR019239">
    <property type="entry name" value="VapB_antitoxin"/>
</dbReference>
<reference evidence="1 2" key="1">
    <citation type="submission" date="2012-02" db="EMBL/GenBank/DDBJ databases">
        <title>Complete genome sequence of Caldilinea aerophila DSM 14535 (= NBRC 102666).</title>
        <authorList>
            <person name="Oguchi A."/>
            <person name="Hosoyama A."/>
            <person name="Sekine M."/>
            <person name="Fukai R."/>
            <person name="Kato Y."/>
            <person name="Nakamura S."/>
            <person name="Hanada S."/>
            <person name="Yamazaki S."/>
            <person name="Fujita N."/>
        </authorList>
    </citation>
    <scope>NUCLEOTIDE SEQUENCE [LARGE SCALE GENOMIC DNA]</scope>
    <source>
        <strain evidence="2">DSM 14535 / JCM 11387 / NBRC 104270 / STL-6-O1</strain>
    </source>
</reference>
<protein>
    <recommendedName>
        <fullName evidence="3">Type II toxin-antitoxin system VapB family antitoxin</fullName>
    </recommendedName>
</protein>
<dbReference type="OrthoDB" id="9805830at2"/>
<keyword evidence="2" id="KW-1185">Reference proteome</keyword>
<accession>I0I9I9</accession>
<dbReference type="Pfam" id="PF09957">
    <property type="entry name" value="VapB_antitoxin"/>
    <property type="match status" value="1"/>
</dbReference>
<dbReference type="HOGENOM" id="CLU_179376_3_0_0"/>
<evidence type="ECO:0008006" key="3">
    <source>
        <dbReference type="Google" id="ProtNLM"/>
    </source>
</evidence>
<dbReference type="AlphaFoldDB" id="I0I9I9"/>
<dbReference type="STRING" id="926550.CLDAP_38870"/>
<dbReference type="EMBL" id="AP012337">
    <property type="protein sequence ID" value="BAM01927.1"/>
    <property type="molecule type" value="Genomic_DNA"/>
</dbReference>
<dbReference type="KEGG" id="cap:CLDAP_38870"/>
<dbReference type="eggNOG" id="COG5450">
    <property type="taxonomic scope" value="Bacteria"/>
</dbReference>
<dbReference type="PATRIC" id="fig|926550.5.peg.4186"/>
<dbReference type="RefSeq" id="WP_014435147.1">
    <property type="nucleotide sequence ID" value="NC_017079.1"/>
</dbReference>
<organism evidence="1 2">
    <name type="scientific">Caldilinea aerophila (strain DSM 14535 / JCM 11387 / NBRC 104270 / STL-6-O1)</name>
    <dbReference type="NCBI Taxonomy" id="926550"/>
    <lineage>
        <taxon>Bacteria</taxon>
        <taxon>Bacillati</taxon>
        <taxon>Chloroflexota</taxon>
        <taxon>Caldilineae</taxon>
        <taxon>Caldilineales</taxon>
        <taxon>Caldilineaceae</taxon>
        <taxon>Caldilinea</taxon>
    </lineage>
</organism>
<proteinExistence type="predicted"/>
<name>I0I9I9_CALAS</name>
<dbReference type="Proteomes" id="UP000007880">
    <property type="component" value="Chromosome"/>
</dbReference>
<evidence type="ECO:0000313" key="2">
    <source>
        <dbReference type="Proteomes" id="UP000007880"/>
    </source>
</evidence>